<dbReference type="AlphaFoldDB" id="A0A644VR73"/>
<gene>
    <name evidence="1" type="ORF">SDC9_39914</name>
</gene>
<accession>A0A644VR73</accession>
<comment type="caution">
    <text evidence="1">The sequence shown here is derived from an EMBL/GenBank/DDBJ whole genome shotgun (WGS) entry which is preliminary data.</text>
</comment>
<evidence type="ECO:0000313" key="1">
    <source>
        <dbReference type="EMBL" id="MPL93767.1"/>
    </source>
</evidence>
<proteinExistence type="predicted"/>
<reference evidence="1" key="1">
    <citation type="submission" date="2019-08" db="EMBL/GenBank/DDBJ databases">
        <authorList>
            <person name="Kucharzyk K."/>
            <person name="Murdoch R.W."/>
            <person name="Higgins S."/>
            <person name="Loffler F."/>
        </authorList>
    </citation>
    <scope>NUCLEOTIDE SEQUENCE</scope>
</reference>
<dbReference type="EMBL" id="VSSQ01000402">
    <property type="protein sequence ID" value="MPL93767.1"/>
    <property type="molecule type" value="Genomic_DNA"/>
</dbReference>
<name>A0A644VR73_9ZZZZ</name>
<organism evidence="1">
    <name type="scientific">bioreactor metagenome</name>
    <dbReference type="NCBI Taxonomy" id="1076179"/>
    <lineage>
        <taxon>unclassified sequences</taxon>
        <taxon>metagenomes</taxon>
        <taxon>ecological metagenomes</taxon>
    </lineage>
</organism>
<sequence>MVTLDDKYLGCGLATKSTTLAEADWSIGPVSAEQGFALRSSFRRKLASAGCPEGAASAEQTEGLRARLCLATKFLICDSRRFKRAKRVGEQTEILRLRIGREAADLSRARLCLATAVGFFHAPTIILYTNSKYIS</sequence>
<protein>
    <submittedName>
        <fullName evidence="1">Uncharacterized protein</fullName>
    </submittedName>
</protein>